<dbReference type="GO" id="GO:0005737">
    <property type="term" value="C:cytoplasm"/>
    <property type="evidence" value="ECO:0007669"/>
    <property type="project" value="TreeGrafter"/>
</dbReference>
<keyword evidence="3 7" id="KW-0223">Dioxygenase</keyword>
<dbReference type="InterPro" id="IPR042098">
    <property type="entry name" value="TauD-like_sf"/>
</dbReference>
<evidence type="ECO:0000313" key="7">
    <source>
        <dbReference type="EMBL" id="ALG83231.1"/>
    </source>
</evidence>
<evidence type="ECO:0000256" key="1">
    <source>
        <dbReference type="ARBA" id="ARBA00005896"/>
    </source>
</evidence>
<dbReference type="STRING" id="1136941.ACH46_00290"/>
<reference evidence="7 8" key="2">
    <citation type="journal article" date="2017" name="Int. J. Syst. Evol. Microbiol.">
        <title>Gordonia phthalatica sp. nov., a di-n-butyl phthalate-degrading bacterium isolated from activated sludge.</title>
        <authorList>
            <person name="Jin D."/>
            <person name="Kong X."/>
            <person name="Jia M."/>
            <person name="Yu X."/>
            <person name="Wang X."/>
            <person name="Zhuang X."/>
            <person name="Deng Y."/>
            <person name="Bai Z."/>
        </authorList>
    </citation>
    <scope>NUCLEOTIDE SEQUENCE [LARGE SCALE GENOMIC DNA]</scope>
    <source>
        <strain evidence="7 8">QH-11</strain>
    </source>
</reference>
<dbReference type="EMBL" id="CP011853">
    <property type="protein sequence ID" value="ALG83231.1"/>
    <property type="molecule type" value="Genomic_DNA"/>
</dbReference>
<dbReference type="InterPro" id="IPR051323">
    <property type="entry name" value="AtsK-like"/>
</dbReference>
<dbReference type="InterPro" id="IPR003819">
    <property type="entry name" value="TauD/TfdA-like"/>
</dbReference>
<sequence>MSTPTFSAHYKLLHDYSPSGPLVAHPPASTDGYTRITVSPLSPTIGAEISGVRLGGDIDEDTLAEIRRAQLDWKVLFFRDQDITRVDQREFAKLWGELEQHPFYKHLGDDQTDVDVQTLDRSMANGGGVENGWHNDVSWHTHPSHAAVLRAVEVPPVGGDTLWSDTGAAYDTLPEELKERIEHLVAEHDWMDVFGVAMPPETAEALRPHFPPQHHPVVRVIPETGRKVLFVNLAFTTRILGVSDDESTDILTRLYRHVARPEFQVRLKWQPNTIAFWDNRTCQHYAASDYFPMPRVMERISIVGDVPIGVSAR</sequence>
<feature type="domain" description="TauD/TfdA-like" evidence="6">
    <location>
        <begin position="38"/>
        <end position="300"/>
    </location>
</feature>
<keyword evidence="2" id="KW-0479">Metal-binding</keyword>
<evidence type="ECO:0000259" key="6">
    <source>
        <dbReference type="Pfam" id="PF02668"/>
    </source>
</evidence>
<dbReference type="KEGG" id="goq:ACH46_00290"/>
<dbReference type="AlphaFoldDB" id="A0A0N7FU32"/>
<dbReference type="Proteomes" id="UP000063789">
    <property type="component" value="Chromosome"/>
</dbReference>
<dbReference type="GO" id="GO:0046872">
    <property type="term" value="F:metal ion binding"/>
    <property type="evidence" value="ECO:0007669"/>
    <property type="project" value="UniProtKB-KW"/>
</dbReference>
<protein>
    <submittedName>
        <fullName evidence="7">Taurine dioxygenase</fullName>
    </submittedName>
</protein>
<evidence type="ECO:0000256" key="3">
    <source>
        <dbReference type="ARBA" id="ARBA00022964"/>
    </source>
</evidence>
<dbReference type="OrthoDB" id="581608at2"/>
<keyword evidence="5" id="KW-0408">Iron</keyword>
<accession>A0A0N7FU32</accession>
<dbReference type="PATRIC" id="fig|1136941.3.peg.58"/>
<keyword evidence="4" id="KW-0560">Oxidoreductase</keyword>
<evidence type="ECO:0000256" key="4">
    <source>
        <dbReference type="ARBA" id="ARBA00023002"/>
    </source>
</evidence>
<keyword evidence="8" id="KW-1185">Reference proteome</keyword>
<evidence type="ECO:0000313" key="8">
    <source>
        <dbReference type="Proteomes" id="UP000063789"/>
    </source>
</evidence>
<evidence type="ECO:0000256" key="5">
    <source>
        <dbReference type="ARBA" id="ARBA00023004"/>
    </source>
</evidence>
<organism evidence="7 8">
    <name type="scientific">Gordonia phthalatica</name>
    <dbReference type="NCBI Taxonomy" id="1136941"/>
    <lineage>
        <taxon>Bacteria</taxon>
        <taxon>Bacillati</taxon>
        <taxon>Actinomycetota</taxon>
        <taxon>Actinomycetes</taxon>
        <taxon>Mycobacteriales</taxon>
        <taxon>Gordoniaceae</taxon>
        <taxon>Gordonia</taxon>
    </lineage>
</organism>
<comment type="similarity">
    <text evidence="1">Belongs to the TfdA dioxygenase family.</text>
</comment>
<dbReference type="RefSeq" id="WP_062391175.1">
    <property type="nucleotide sequence ID" value="NZ_CP011853.1"/>
</dbReference>
<dbReference type="Pfam" id="PF02668">
    <property type="entry name" value="TauD"/>
    <property type="match status" value="1"/>
</dbReference>
<proteinExistence type="inferred from homology"/>
<dbReference type="Gene3D" id="3.60.130.10">
    <property type="entry name" value="Clavaminate synthase-like"/>
    <property type="match status" value="1"/>
</dbReference>
<dbReference type="PANTHER" id="PTHR30468">
    <property type="entry name" value="ALPHA-KETOGLUTARATE-DEPENDENT SULFONATE DIOXYGENASE"/>
    <property type="match status" value="1"/>
</dbReference>
<dbReference type="GO" id="GO:0016706">
    <property type="term" value="F:2-oxoglutarate-dependent dioxygenase activity"/>
    <property type="evidence" value="ECO:0007669"/>
    <property type="project" value="TreeGrafter"/>
</dbReference>
<evidence type="ECO:0000256" key="2">
    <source>
        <dbReference type="ARBA" id="ARBA00022723"/>
    </source>
</evidence>
<dbReference type="SUPFAM" id="SSF51197">
    <property type="entry name" value="Clavaminate synthase-like"/>
    <property type="match status" value="1"/>
</dbReference>
<dbReference type="PANTHER" id="PTHR30468:SF1">
    <property type="entry name" value="ALPHA-KETOGLUTARATE-DEPENDENT SULFONATE DIOXYGENASE"/>
    <property type="match status" value="1"/>
</dbReference>
<reference evidence="8" key="1">
    <citation type="submission" date="2015-06" db="EMBL/GenBank/DDBJ databases">
        <title>Complete genome sequence and metabolic analysis of phthalate degradation pathway in Gordonia sp. QH-11.</title>
        <authorList>
            <person name="Jin D."/>
            <person name="Kong X."/>
            <person name="Bai Z."/>
        </authorList>
    </citation>
    <scope>NUCLEOTIDE SEQUENCE [LARGE SCALE GENOMIC DNA]</scope>
    <source>
        <strain evidence="8">QH-11</strain>
    </source>
</reference>
<name>A0A0N7FU32_9ACTN</name>
<gene>
    <name evidence="7" type="ORF">ACH46_00290</name>
</gene>